<evidence type="ECO:0000256" key="1">
    <source>
        <dbReference type="PROSITE-ProRule" id="PRU00371"/>
    </source>
</evidence>
<dbReference type="AlphaFoldDB" id="A0A5E4MCI9"/>
<name>A0A5E4MCI9_9HEMI</name>
<dbReference type="Pfam" id="PF02944">
    <property type="entry name" value="BESS"/>
    <property type="match status" value="1"/>
</dbReference>
<evidence type="ECO:0000313" key="4">
    <source>
        <dbReference type="Proteomes" id="UP000325440"/>
    </source>
</evidence>
<sequence length="100" mass="11669">MSTIEENISTYMDSICSQSIVILKNKKTPLRYSECETDWTFSSSRLNYLNTPVKVQPVEDSSELLFLKSLIPDFKKLNNKNQRRFKHSVLSTLVHNEQEI</sequence>
<dbReference type="PROSITE" id="PS51031">
    <property type="entry name" value="BESS"/>
    <property type="match status" value="1"/>
</dbReference>
<dbReference type="GO" id="GO:0003677">
    <property type="term" value="F:DNA binding"/>
    <property type="evidence" value="ECO:0007669"/>
    <property type="project" value="InterPro"/>
</dbReference>
<dbReference type="EMBL" id="CABPRJ010000503">
    <property type="protein sequence ID" value="VVC29975.1"/>
    <property type="molecule type" value="Genomic_DNA"/>
</dbReference>
<gene>
    <name evidence="3" type="ORF">CINCED_3A006743</name>
</gene>
<dbReference type="GO" id="GO:0005634">
    <property type="term" value="C:nucleus"/>
    <property type="evidence" value="ECO:0007669"/>
    <property type="project" value="UniProtKB-SubCell"/>
</dbReference>
<evidence type="ECO:0000313" key="3">
    <source>
        <dbReference type="EMBL" id="VVC29975.1"/>
    </source>
</evidence>
<keyword evidence="4" id="KW-1185">Reference proteome</keyword>
<dbReference type="OrthoDB" id="6147983at2759"/>
<reference evidence="3 4" key="1">
    <citation type="submission" date="2019-08" db="EMBL/GenBank/DDBJ databases">
        <authorList>
            <person name="Alioto T."/>
            <person name="Alioto T."/>
            <person name="Gomez Garrido J."/>
        </authorList>
    </citation>
    <scope>NUCLEOTIDE SEQUENCE [LARGE SCALE GENOMIC DNA]</scope>
</reference>
<keyword evidence="1" id="KW-0539">Nucleus</keyword>
<protein>
    <submittedName>
        <fullName evidence="3">BESS motif</fullName>
    </submittedName>
</protein>
<evidence type="ECO:0000259" key="2">
    <source>
        <dbReference type="PROSITE" id="PS51031"/>
    </source>
</evidence>
<comment type="subcellular location">
    <subcellularLocation>
        <location evidence="1">Nucleus</location>
    </subcellularLocation>
</comment>
<dbReference type="InterPro" id="IPR004210">
    <property type="entry name" value="BESS_motif"/>
</dbReference>
<organism evidence="3 4">
    <name type="scientific">Cinara cedri</name>
    <dbReference type="NCBI Taxonomy" id="506608"/>
    <lineage>
        <taxon>Eukaryota</taxon>
        <taxon>Metazoa</taxon>
        <taxon>Ecdysozoa</taxon>
        <taxon>Arthropoda</taxon>
        <taxon>Hexapoda</taxon>
        <taxon>Insecta</taxon>
        <taxon>Pterygota</taxon>
        <taxon>Neoptera</taxon>
        <taxon>Paraneoptera</taxon>
        <taxon>Hemiptera</taxon>
        <taxon>Sternorrhyncha</taxon>
        <taxon>Aphidomorpha</taxon>
        <taxon>Aphidoidea</taxon>
        <taxon>Aphididae</taxon>
        <taxon>Lachninae</taxon>
        <taxon>Cinara</taxon>
    </lineage>
</organism>
<proteinExistence type="predicted"/>
<accession>A0A5E4MCI9</accession>
<feature type="domain" description="BESS" evidence="2">
    <location>
        <begin position="60"/>
        <end position="99"/>
    </location>
</feature>
<dbReference type="Proteomes" id="UP000325440">
    <property type="component" value="Unassembled WGS sequence"/>
</dbReference>